<name>A0A0E9RJ39_ANGAN</name>
<reference evidence="1" key="1">
    <citation type="submission" date="2014-11" db="EMBL/GenBank/DDBJ databases">
        <authorList>
            <person name="Amaro Gonzalez C."/>
        </authorList>
    </citation>
    <scope>NUCLEOTIDE SEQUENCE</scope>
</reference>
<dbReference type="EMBL" id="GBXM01080239">
    <property type="protein sequence ID" value="JAH28338.1"/>
    <property type="molecule type" value="Transcribed_RNA"/>
</dbReference>
<dbReference type="AlphaFoldDB" id="A0A0E9RJ39"/>
<accession>A0A0E9RJ39</accession>
<proteinExistence type="predicted"/>
<organism evidence="1">
    <name type="scientific">Anguilla anguilla</name>
    <name type="common">European freshwater eel</name>
    <name type="synonym">Muraena anguilla</name>
    <dbReference type="NCBI Taxonomy" id="7936"/>
    <lineage>
        <taxon>Eukaryota</taxon>
        <taxon>Metazoa</taxon>
        <taxon>Chordata</taxon>
        <taxon>Craniata</taxon>
        <taxon>Vertebrata</taxon>
        <taxon>Euteleostomi</taxon>
        <taxon>Actinopterygii</taxon>
        <taxon>Neopterygii</taxon>
        <taxon>Teleostei</taxon>
        <taxon>Anguilliformes</taxon>
        <taxon>Anguillidae</taxon>
        <taxon>Anguilla</taxon>
    </lineage>
</organism>
<evidence type="ECO:0000313" key="1">
    <source>
        <dbReference type="EMBL" id="JAH28338.1"/>
    </source>
</evidence>
<reference evidence="1" key="2">
    <citation type="journal article" date="2015" name="Fish Shellfish Immunol.">
        <title>Early steps in the European eel (Anguilla anguilla)-Vibrio vulnificus interaction in the gills: Role of the RtxA13 toxin.</title>
        <authorList>
            <person name="Callol A."/>
            <person name="Pajuelo D."/>
            <person name="Ebbesson L."/>
            <person name="Teles M."/>
            <person name="MacKenzie S."/>
            <person name="Amaro C."/>
        </authorList>
    </citation>
    <scope>NUCLEOTIDE SEQUENCE</scope>
</reference>
<protein>
    <submittedName>
        <fullName evidence="1">Uncharacterized protein</fullName>
    </submittedName>
</protein>
<sequence length="20" mass="2477">MHVHTHTHSHFFEMFTLHSI</sequence>